<proteinExistence type="predicted"/>
<dbReference type="STRING" id="1561998.A0A1I7TTU2"/>
<accession>A0A1I7TTU2</accession>
<protein>
    <submittedName>
        <fullName evidence="2">VWFA domain-containing protein</fullName>
    </submittedName>
</protein>
<dbReference type="WBParaSite" id="Csp11.Scaffold629.g11717.t1">
    <property type="protein sequence ID" value="Csp11.Scaffold629.g11717.t1"/>
    <property type="gene ID" value="Csp11.Scaffold629.g11717"/>
</dbReference>
<name>A0A1I7TTU2_9PELO</name>
<sequence length="370" mass="41158">MDYNAVMEYSSRNGLIENFGILEDEIHLAVISGDSCSGSVSCEADYKLTVIDRNQLKEFGEYSADGICDTRTQTWLVDYNGEMVSFEMLAAFCTDIPEDCKPNDNSSLIFAYSNTLGLDSDVAAKWFESVLKTESTHPSVTEFGSIRFDSPIEEDVQVHSSLAEAINSIAANLRSPLSGTPKNNVLDAIKTILRTRKLRTCGASLVVYVSNKALVFYPKIPAAQLRAKHIALFSREPDLGGGTSDLATLATKTYGYGVVSNLTEESDVCCLLVDIYDCFFQKFAVPLFGKPLCIYYQNVFVQGGKGSIELEPFVFDQQNGYATNRNKVANVFNGYPLFHEGTYTVKIDYDFPPGRQYQLSVRMFHSYQYV</sequence>
<organism evidence="1 2">
    <name type="scientific">Caenorhabditis tropicalis</name>
    <dbReference type="NCBI Taxonomy" id="1561998"/>
    <lineage>
        <taxon>Eukaryota</taxon>
        <taxon>Metazoa</taxon>
        <taxon>Ecdysozoa</taxon>
        <taxon>Nematoda</taxon>
        <taxon>Chromadorea</taxon>
        <taxon>Rhabditida</taxon>
        <taxon>Rhabditina</taxon>
        <taxon>Rhabditomorpha</taxon>
        <taxon>Rhabditoidea</taxon>
        <taxon>Rhabditidae</taxon>
        <taxon>Peloderinae</taxon>
        <taxon>Caenorhabditis</taxon>
    </lineage>
</organism>
<evidence type="ECO:0000313" key="2">
    <source>
        <dbReference type="WBParaSite" id="Csp11.Scaffold629.g11717.t1"/>
    </source>
</evidence>
<keyword evidence="1" id="KW-1185">Reference proteome</keyword>
<dbReference type="Proteomes" id="UP000095282">
    <property type="component" value="Unplaced"/>
</dbReference>
<dbReference type="AlphaFoldDB" id="A0A1I7TTU2"/>
<evidence type="ECO:0000313" key="1">
    <source>
        <dbReference type="Proteomes" id="UP000095282"/>
    </source>
</evidence>
<reference evidence="2" key="1">
    <citation type="submission" date="2016-11" db="UniProtKB">
        <authorList>
            <consortium name="WormBaseParasite"/>
        </authorList>
    </citation>
    <scope>IDENTIFICATION</scope>
</reference>